<dbReference type="SUPFAM" id="SSF52540">
    <property type="entry name" value="P-loop containing nucleoside triphosphate hydrolases"/>
    <property type="match status" value="1"/>
</dbReference>
<dbReference type="EnsemblPlants" id="Zm00001eb096240_T001">
    <property type="protein sequence ID" value="Zm00001eb096240_P001"/>
    <property type="gene ID" value="Zm00001eb096240"/>
</dbReference>
<keyword evidence="5 6" id="KW-0009">Actin-binding</keyword>
<dbReference type="GO" id="GO:0005524">
    <property type="term" value="F:ATP binding"/>
    <property type="evidence" value="ECO:0007669"/>
    <property type="project" value="UniProtKB-KW"/>
</dbReference>
<evidence type="ECO:0000313" key="9">
    <source>
        <dbReference type="Proteomes" id="UP000007305"/>
    </source>
</evidence>
<proteinExistence type="inferred from homology"/>
<keyword evidence="1" id="KW-0547">Nucleotide-binding</keyword>
<keyword evidence="4" id="KW-0505">Motor protein</keyword>
<protein>
    <recommendedName>
        <fullName evidence="7">Myosin motor domain-containing protein</fullName>
    </recommendedName>
</protein>
<reference evidence="8" key="3">
    <citation type="submission" date="2021-05" db="UniProtKB">
        <authorList>
            <consortium name="EnsemblPlants"/>
        </authorList>
    </citation>
    <scope>IDENTIFICATION</scope>
    <source>
        <strain evidence="8">cv. B73</strain>
    </source>
</reference>
<name>A0A804MLX6_MAIZE</name>
<dbReference type="AlphaFoldDB" id="A0A804MLX6"/>
<dbReference type="Proteomes" id="UP000007305">
    <property type="component" value="Chromosome 2"/>
</dbReference>
<evidence type="ECO:0000256" key="6">
    <source>
        <dbReference type="PROSITE-ProRule" id="PRU00782"/>
    </source>
</evidence>
<dbReference type="Gene3D" id="3.40.850.10">
    <property type="entry name" value="Kinesin motor domain"/>
    <property type="match status" value="1"/>
</dbReference>
<evidence type="ECO:0000313" key="8">
    <source>
        <dbReference type="EnsemblPlants" id="Zm00001eb096240_P001"/>
    </source>
</evidence>
<evidence type="ECO:0000256" key="1">
    <source>
        <dbReference type="ARBA" id="ARBA00022741"/>
    </source>
</evidence>
<comment type="caution">
    <text evidence="6">Lacks conserved residue(s) required for the propagation of feature annotation.</text>
</comment>
<reference evidence="9" key="1">
    <citation type="submission" date="2015-12" db="EMBL/GenBank/DDBJ databases">
        <title>Update maize B73 reference genome by single molecule sequencing technologies.</title>
        <authorList>
            <consortium name="Maize Genome Sequencing Project"/>
            <person name="Ware D."/>
        </authorList>
    </citation>
    <scope>NUCLEOTIDE SEQUENCE [LARGE SCALE GENOMIC DNA]</scope>
    <source>
        <strain evidence="9">cv. B73</strain>
    </source>
</reference>
<accession>A0A804MLX6</accession>
<dbReference type="InterPro" id="IPR001609">
    <property type="entry name" value="Myosin_head_motor_dom-like"/>
</dbReference>
<dbReference type="GO" id="GO:0003774">
    <property type="term" value="F:cytoskeletal motor activity"/>
    <property type="evidence" value="ECO:0007669"/>
    <property type="project" value="InterPro"/>
</dbReference>
<dbReference type="PANTHER" id="PTHR13140:SF706">
    <property type="entry name" value="DILUTE CLASS UNCONVENTIONAL MYOSIN, ISOFORM C"/>
    <property type="match status" value="1"/>
</dbReference>
<dbReference type="InterPro" id="IPR036961">
    <property type="entry name" value="Kinesin_motor_dom_sf"/>
</dbReference>
<sequence length="116" mass="13514">MQQLESTTPHFIRCIQPNSKQLPRLFEHDLILHQLKCCGVLEVVRISRTCYPTRITHQQFAERYGFLLLRSIASQDPLSVSIAVLQQLNIPPEMYQVGYTKLFFRTGQVQCNDQLH</sequence>
<comment type="similarity">
    <text evidence="6">Belongs to the TRAFAC class myosin-kinesin ATPase superfamily. Myosin family.</text>
</comment>
<feature type="domain" description="Myosin motor" evidence="7">
    <location>
        <begin position="1"/>
        <end position="116"/>
    </location>
</feature>
<evidence type="ECO:0000256" key="4">
    <source>
        <dbReference type="ARBA" id="ARBA00023175"/>
    </source>
</evidence>
<dbReference type="GO" id="GO:0003779">
    <property type="term" value="F:actin binding"/>
    <property type="evidence" value="ECO:0007669"/>
    <property type="project" value="UniProtKB-KW"/>
</dbReference>
<dbReference type="Pfam" id="PF00063">
    <property type="entry name" value="Myosin_head"/>
    <property type="match status" value="1"/>
</dbReference>
<dbReference type="PROSITE" id="PS51456">
    <property type="entry name" value="MYOSIN_MOTOR"/>
    <property type="match status" value="1"/>
</dbReference>
<reference evidence="8" key="2">
    <citation type="submission" date="2019-07" db="EMBL/GenBank/DDBJ databases">
        <authorList>
            <person name="Seetharam A."/>
            <person name="Woodhouse M."/>
            <person name="Cannon E."/>
        </authorList>
    </citation>
    <scope>NUCLEOTIDE SEQUENCE [LARGE SCALE GENOMIC DNA]</scope>
    <source>
        <strain evidence="8">cv. B73</strain>
    </source>
</reference>
<evidence type="ECO:0000259" key="7">
    <source>
        <dbReference type="PROSITE" id="PS51456"/>
    </source>
</evidence>
<dbReference type="InParanoid" id="A0A804MLX6"/>
<dbReference type="GO" id="GO:0016459">
    <property type="term" value="C:myosin complex"/>
    <property type="evidence" value="ECO:0007669"/>
    <property type="project" value="UniProtKB-KW"/>
</dbReference>
<keyword evidence="3 6" id="KW-0518">Myosin</keyword>
<dbReference type="Gramene" id="Zm00001eb096240_T001">
    <property type="protein sequence ID" value="Zm00001eb096240_P001"/>
    <property type="gene ID" value="Zm00001eb096240"/>
</dbReference>
<evidence type="ECO:0000256" key="3">
    <source>
        <dbReference type="ARBA" id="ARBA00023123"/>
    </source>
</evidence>
<dbReference type="PANTHER" id="PTHR13140">
    <property type="entry name" value="MYOSIN"/>
    <property type="match status" value="1"/>
</dbReference>
<keyword evidence="2" id="KW-0067">ATP-binding</keyword>
<organism evidence="8 9">
    <name type="scientific">Zea mays</name>
    <name type="common">Maize</name>
    <dbReference type="NCBI Taxonomy" id="4577"/>
    <lineage>
        <taxon>Eukaryota</taxon>
        <taxon>Viridiplantae</taxon>
        <taxon>Streptophyta</taxon>
        <taxon>Embryophyta</taxon>
        <taxon>Tracheophyta</taxon>
        <taxon>Spermatophyta</taxon>
        <taxon>Magnoliopsida</taxon>
        <taxon>Liliopsida</taxon>
        <taxon>Poales</taxon>
        <taxon>Poaceae</taxon>
        <taxon>PACMAD clade</taxon>
        <taxon>Panicoideae</taxon>
        <taxon>Andropogonodae</taxon>
        <taxon>Andropogoneae</taxon>
        <taxon>Tripsacinae</taxon>
        <taxon>Zea</taxon>
    </lineage>
</organism>
<evidence type="ECO:0000256" key="2">
    <source>
        <dbReference type="ARBA" id="ARBA00022840"/>
    </source>
</evidence>
<dbReference type="InterPro" id="IPR027417">
    <property type="entry name" value="P-loop_NTPase"/>
</dbReference>
<keyword evidence="9" id="KW-1185">Reference proteome</keyword>
<evidence type="ECO:0000256" key="5">
    <source>
        <dbReference type="ARBA" id="ARBA00023203"/>
    </source>
</evidence>
<dbReference type="Gene3D" id="3.30.70.1590">
    <property type="match status" value="1"/>
</dbReference>